<accession>A0ACC2MT99</accession>
<dbReference type="EMBL" id="CM056809">
    <property type="protein sequence ID" value="KAJ8648982.1"/>
    <property type="molecule type" value="Genomic_DNA"/>
</dbReference>
<evidence type="ECO:0000313" key="2">
    <source>
        <dbReference type="Proteomes" id="UP001234297"/>
    </source>
</evidence>
<reference evidence="1 2" key="1">
    <citation type="journal article" date="2022" name="Hortic Res">
        <title>A haplotype resolved chromosomal level avocado genome allows analysis of novel avocado genes.</title>
        <authorList>
            <person name="Nath O."/>
            <person name="Fletcher S.J."/>
            <person name="Hayward A."/>
            <person name="Shaw L.M."/>
            <person name="Masouleh A.K."/>
            <person name="Furtado A."/>
            <person name="Henry R.J."/>
            <person name="Mitter N."/>
        </authorList>
    </citation>
    <scope>NUCLEOTIDE SEQUENCE [LARGE SCALE GENOMIC DNA]</scope>
    <source>
        <strain evidence="2">cv. Hass</strain>
    </source>
</reference>
<organism evidence="1 2">
    <name type="scientific">Persea americana</name>
    <name type="common">Avocado</name>
    <dbReference type="NCBI Taxonomy" id="3435"/>
    <lineage>
        <taxon>Eukaryota</taxon>
        <taxon>Viridiplantae</taxon>
        <taxon>Streptophyta</taxon>
        <taxon>Embryophyta</taxon>
        <taxon>Tracheophyta</taxon>
        <taxon>Spermatophyta</taxon>
        <taxon>Magnoliopsida</taxon>
        <taxon>Magnoliidae</taxon>
        <taxon>Laurales</taxon>
        <taxon>Lauraceae</taxon>
        <taxon>Persea</taxon>
    </lineage>
</organism>
<protein>
    <submittedName>
        <fullName evidence="1">Uncharacterized protein</fullName>
    </submittedName>
</protein>
<gene>
    <name evidence="1" type="ORF">MRB53_002005</name>
</gene>
<keyword evidence="2" id="KW-1185">Reference proteome</keyword>
<dbReference type="Proteomes" id="UP001234297">
    <property type="component" value="Chromosome 1"/>
</dbReference>
<evidence type="ECO:0000313" key="1">
    <source>
        <dbReference type="EMBL" id="KAJ8648982.1"/>
    </source>
</evidence>
<name>A0ACC2MT99_PERAE</name>
<comment type="caution">
    <text evidence="1">The sequence shown here is derived from an EMBL/GenBank/DDBJ whole genome shotgun (WGS) entry which is preliminary data.</text>
</comment>
<proteinExistence type="predicted"/>
<sequence length="116" mass="12599">MHSGVHLLPAIHSSADEDSGDGRRNPACAVPRSASAEPLFQQWVQISANLCFSSGSNRPASARSLEERRVQKKNSLLFSSPVSALEASVLSSVPVKQQRQHKTGSDPVIFSNLYQR</sequence>